<dbReference type="EMBL" id="MU275841">
    <property type="protein sequence ID" value="KAI0053247.1"/>
    <property type="molecule type" value="Genomic_DNA"/>
</dbReference>
<proteinExistence type="predicted"/>
<reference evidence="1" key="2">
    <citation type="journal article" date="2022" name="New Phytol.">
        <title>Evolutionary transition to the ectomycorrhizal habit in the genomes of a hyperdiverse lineage of mushroom-forming fungi.</title>
        <authorList>
            <person name="Looney B."/>
            <person name="Miyauchi S."/>
            <person name="Morin E."/>
            <person name="Drula E."/>
            <person name="Courty P.E."/>
            <person name="Kohler A."/>
            <person name="Kuo A."/>
            <person name="LaButti K."/>
            <person name="Pangilinan J."/>
            <person name="Lipzen A."/>
            <person name="Riley R."/>
            <person name="Andreopoulos W."/>
            <person name="He G."/>
            <person name="Johnson J."/>
            <person name="Nolan M."/>
            <person name="Tritt A."/>
            <person name="Barry K.W."/>
            <person name="Grigoriev I.V."/>
            <person name="Nagy L.G."/>
            <person name="Hibbett D."/>
            <person name="Henrissat B."/>
            <person name="Matheny P.B."/>
            <person name="Labbe J."/>
            <person name="Martin F.M."/>
        </authorList>
    </citation>
    <scope>NUCLEOTIDE SEQUENCE</scope>
    <source>
        <strain evidence="1">FP105234-sp</strain>
    </source>
</reference>
<protein>
    <submittedName>
        <fullName evidence="1">Uncharacterized protein</fullName>
    </submittedName>
</protein>
<evidence type="ECO:0000313" key="2">
    <source>
        <dbReference type="Proteomes" id="UP000814033"/>
    </source>
</evidence>
<feature type="non-terminal residue" evidence="1">
    <location>
        <position position="1"/>
    </location>
</feature>
<reference evidence="1" key="1">
    <citation type="submission" date="2021-02" db="EMBL/GenBank/DDBJ databases">
        <authorList>
            <consortium name="DOE Joint Genome Institute"/>
            <person name="Ahrendt S."/>
            <person name="Looney B.P."/>
            <person name="Miyauchi S."/>
            <person name="Morin E."/>
            <person name="Drula E."/>
            <person name="Courty P.E."/>
            <person name="Chicoki N."/>
            <person name="Fauchery L."/>
            <person name="Kohler A."/>
            <person name="Kuo A."/>
            <person name="Labutti K."/>
            <person name="Pangilinan J."/>
            <person name="Lipzen A."/>
            <person name="Riley R."/>
            <person name="Andreopoulos W."/>
            <person name="He G."/>
            <person name="Johnson J."/>
            <person name="Barry K.W."/>
            <person name="Grigoriev I.V."/>
            <person name="Nagy L."/>
            <person name="Hibbett D."/>
            <person name="Henrissat B."/>
            <person name="Matheny P.B."/>
            <person name="Labbe J."/>
            <person name="Martin F."/>
        </authorList>
    </citation>
    <scope>NUCLEOTIDE SEQUENCE</scope>
    <source>
        <strain evidence="1">FP105234-sp</strain>
    </source>
</reference>
<dbReference type="Proteomes" id="UP000814033">
    <property type="component" value="Unassembled WGS sequence"/>
</dbReference>
<accession>A0ACB8SAT5</accession>
<sequence>PSNLLCRSHIIAEISHEAFLGGDWSLQAEYIRANVRATALEGEIYVVKDISTGRILSSGLWFEPGRGLFGTEAQRALGYDTFFEKLSPETKEWTTHTELEAQMWWCFCLGTEPDFQGRGLATALVDAVYAMALSKQGFIGLSTPTELNVAKYRSMGFRERGRTWLDTPKGGFPAIMLSRDAPA</sequence>
<gene>
    <name evidence="1" type="ORF">FA95DRAFT_1482179</name>
</gene>
<name>A0ACB8SAT5_9AGAM</name>
<organism evidence="1 2">
    <name type="scientific">Auriscalpium vulgare</name>
    <dbReference type="NCBI Taxonomy" id="40419"/>
    <lineage>
        <taxon>Eukaryota</taxon>
        <taxon>Fungi</taxon>
        <taxon>Dikarya</taxon>
        <taxon>Basidiomycota</taxon>
        <taxon>Agaricomycotina</taxon>
        <taxon>Agaricomycetes</taxon>
        <taxon>Russulales</taxon>
        <taxon>Auriscalpiaceae</taxon>
        <taxon>Auriscalpium</taxon>
    </lineage>
</organism>
<keyword evidence="2" id="KW-1185">Reference proteome</keyword>
<comment type="caution">
    <text evidence="1">The sequence shown here is derived from an EMBL/GenBank/DDBJ whole genome shotgun (WGS) entry which is preliminary data.</text>
</comment>
<evidence type="ECO:0000313" key="1">
    <source>
        <dbReference type="EMBL" id="KAI0053247.1"/>
    </source>
</evidence>